<name>A0A8J3N1T2_9CHLR</name>
<evidence type="ECO:0000256" key="7">
    <source>
        <dbReference type="ARBA" id="ARBA00023295"/>
    </source>
</evidence>
<dbReference type="PANTHER" id="PTHR43576">
    <property type="entry name" value="ALPHA-L-ARABINOFURANOSIDASE C-RELATED"/>
    <property type="match status" value="1"/>
</dbReference>
<dbReference type="EC" id="3.2.1.55" evidence="4"/>
<evidence type="ECO:0000313" key="10">
    <source>
        <dbReference type="Proteomes" id="UP000597444"/>
    </source>
</evidence>
<dbReference type="RefSeq" id="WP_220202493.1">
    <property type="nucleotide sequence ID" value="NZ_BNJK01000001.1"/>
</dbReference>
<keyword evidence="5" id="KW-0378">Hydrolase</keyword>
<evidence type="ECO:0000256" key="3">
    <source>
        <dbReference type="ARBA" id="ARBA00011165"/>
    </source>
</evidence>
<protein>
    <recommendedName>
        <fullName evidence="4">non-reducing end alpha-L-arabinofuranosidase</fullName>
        <ecNumber evidence="4">3.2.1.55</ecNumber>
    </recommendedName>
</protein>
<sequence>MAKIKIDLDRKIGNVDRRIYGGFIEHLGRCIYGGIYEEDSPLSDSNNFRKDVLEAARPLHMPLLRWPGGNFVSGYHWVDGIGPREDRPRRIELAWLSEESNRFGTDEFMHYCSVLGTEPYICVNMGTGTMDEAQAWVEYCNGTSNTYWANLRRKNGHEEPYRVKYWGLGNEMYGRWQIGMLSAEDYVKKAREFAKVMKWIDPSIELVSCGQTGWTDWDRIVLEGLAPYVNYHSIHIYTGSSDYYSNVLAPHQAERALRNCRAMIDLVRYNQNISHPIHVAYDEWNVWFRERTPESKLEERYSLADSLAVATYLNIFIRYCQTVKIANLAQLVNVIAPIFTNKEGLFLQTIYHPLRLYAEHMQDIALDAFVDCETYAPQADQETSQWPHRVADMGPFNLLDVAVTCDASGKELMVSVVNRDLEKEHTTTIQLADNAAVASGVAYEVNGASPDLVNSFEQPQAVGVQEHQLNLAGQDVTYTFPAHSLTVLKLQLA</sequence>
<evidence type="ECO:0000313" key="9">
    <source>
        <dbReference type="EMBL" id="GHO91607.1"/>
    </source>
</evidence>
<comment type="catalytic activity">
    <reaction evidence="1">
        <text>Hydrolysis of terminal non-reducing alpha-L-arabinofuranoside residues in alpha-L-arabinosides.</text>
        <dbReference type="EC" id="3.2.1.55"/>
    </reaction>
</comment>
<keyword evidence="7" id="KW-0326">Glycosidase</keyword>
<proteinExistence type="inferred from homology"/>
<evidence type="ECO:0000256" key="5">
    <source>
        <dbReference type="ARBA" id="ARBA00022801"/>
    </source>
</evidence>
<dbReference type="GO" id="GO:0046556">
    <property type="term" value="F:alpha-L-arabinofuranosidase activity"/>
    <property type="evidence" value="ECO:0007669"/>
    <property type="project" value="UniProtKB-EC"/>
</dbReference>
<evidence type="ECO:0000256" key="2">
    <source>
        <dbReference type="ARBA" id="ARBA00007186"/>
    </source>
</evidence>
<dbReference type="InterPro" id="IPR010720">
    <property type="entry name" value="Alpha-L-AF_C"/>
</dbReference>
<dbReference type="Gene3D" id="2.60.40.1180">
    <property type="entry name" value="Golgi alpha-mannosidase II"/>
    <property type="match status" value="1"/>
</dbReference>
<accession>A0A8J3N1T2</accession>
<evidence type="ECO:0000256" key="6">
    <source>
        <dbReference type="ARBA" id="ARBA00023277"/>
    </source>
</evidence>
<dbReference type="SUPFAM" id="SSF51011">
    <property type="entry name" value="Glycosyl hydrolase domain"/>
    <property type="match status" value="1"/>
</dbReference>
<reference evidence="9" key="1">
    <citation type="submission" date="2020-10" db="EMBL/GenBank/DDBJ databases">
        <title>Taxonomic study of unclassified bacteria belonging to the class Ktedonobacteria.</title>
        <authorList>
            <person name="Yabe S."/>
            <person name="Wang C.M."/>
            <person name="Zheng Y."/>
            <person name="Sakai Y."/>
            <person name="Cavaletti L."/>
            <person name="Monciardini P."/>
            <person name="Donadio S."/>
        </authorList>
    </citation>
    <scope>NUCLEOTIDE SEQUENCE</scope>
    <source>
        <strain evidence="9">ID150040</strain>
    </source>
</reference>
<evidence type="ECO:0000256" key="4">
    <source>
        <dbReference type="ARBA" id="ARBA00012670"/>
    </source>
</evidence>
<dbReference type="AlphaFoldDB" id="A0A8J3N1T2"/>
<dbReference type="InterPro" id="IPR013780">
    <property type="entry name" value="Glyco_hydro_b"/>
</dbReference>
<keyword evidence="6" id="KW-0119">Carbohydrate metabolism</keyword>
<dbReference type="Gene3D" id="3.20.20.80">
    <property type="entry name" value="Glycosidases"/>
    <property type="match status" value="1"/>
</dbReference>
<dbReference type="GO" id="GO:0046373">
    <property type="term" value="P:L-arabinose metabolic process"/>
    <property type="evidence" value="ECO:0007669"/>
    <property type="project" value="InterPro"/>
</dbReference>
<keyword evidence="10" id="KW-1185">Reference proteome</keyword>
<dbReference type="EMBL" id="BNJK01000001">
    <property type="protein sequence ID" value="GHO91607.1"/>
    <property type="molecule type" value="Genomic_DNA"/>
</dbReference>
<dbReference type="Proteomes" id="UP000597444">
    <property type="component" value="Unassembled WGS sequence"/>
</dbReference>
<dbReference type="InterPro" id="IPR055235">
    <property type="entry name" value="ASD1_cat"/>
</dbReference>
<dbReference type="SUPFAM" id="SSF51445">
    <property type="entry name" value="(Trans)glycosidases"/>
    <property type="match status" value="1"/>
</dbReference>
<dbReference type="Pfam" id="PF06964">
    <property type="entry name" value="Alpha-L-AF_C"/>
    <property type="match status" value="1"/>
</dbReference>
<comment type="similarity">
    <text evidence="2">Belongs to the glycosyl hydrolase 51 family.</text>
</comment>
<feature type="domain" description="Alpha-L-arabinofuranosidase C-terminal" evidence="8">
    <location>
        <begin position="282"/>
        <end position="484"/>
    </location>
</feature>
<evidence type="ECO:0000256" key="1">
    <source>
        <dbReference type="ARBA" id="ARBA00001462"/>
    </source>
</evidence>
<dbReference type="InterPro" id="IPR017853">
    <property type="entry name" value="GH"/>
</dbReference>
<comment type="caution">
    <text evidence="9">The sequence shown here is derived from an EMBL/GenBank/DDBJ whole genome shotgun (WGS) entry which is preliminary data.</text>
</comment>
<dbReference type="SMART" id="SM00813">
    <property type="entry name" value="Alpha-L-AF_C"/>
    <property type="match status" value="1"/>
</dbReference>
<dbReference type="GO" id="GO:0000272">
    <property type="term" value="P:polysaccharide catabolic process"/>
    <property type="evidence" value="ECO:0007669"/>
    <property type="project" value="TreeGrafter"/>
</dbReference>
<evidence type="ECO:0000259" key="8">
    <source>
        <dbReference type="SMART" id="SM00813"/>
    </source>
</evidence>
<organism evidence="9 10">
    <name type="scientific">Reticulibacter mediterranei</name>
    <dbReference type="NCBI Taxonomy" id="2778369"/>
    <lineage>
        <taxon>Bacteria</taxon>
        <taxon>Bacillati</taxon>
        <taxon>Chloroflexota</taxon>
        <taxon>Ktedonobacteria</taxon>
        <taxon>Ktedonobacterales</taxon>
        <taxon>Reticulibacteraceae</taxon>
        <taxon>Reticulibacter</taxon>
    </lineage>
</organism>
<dbReference type="PANTHER" id="PTHR43576:SF3">
    <property type="entry name" value="ALPHA-L-ARABINOFURANOSIDASE C"/>
    <property type="match status" value="1"/>
</dbReference>
<dbReference type="Pfam" id="PF22848">
    <property type="entry name" value="ASD1_dom"/>
    <property type="match status" value="1"/>
</dbReference>
<gene>
    <name evidence="9" type="ORF">KSF_016550</name>
</gene>
<comment type="subunit">
    <text evidence="3">Homohexamer; trimer of dimers.</text>
</comment>